<dbReference type="Pfam" id="PF13456">
    <property type="entry name" value="RVT_3"/>
    <property type="match status" value="1"/>
</dbReference>
<keyword evidence="3" id="KW-1185">Reference proteome</keyword>
<dbReference type="GO" id="GO:0004523">
    <property type="term" value="F:RNA-DNA hybrid ribonuclease activity"/>
    <property type="evidence" value="ECO:0007669"/>
    <property type="project" value="InterPro"/>
</dbReference>
<dbReference type="InterPro" id="IPR036397">
    <property type="entry name" value="RNaseH_sf"/>
</dbReference>
<evidence type="ECO:0000259" key="1">
    <source>
        <dbReference type="Pfam" id="PF13456"/>
    </source>
</evidence>
<evidence type="ECO:0000313" key="3">
    <source>
        <dbReference type="Proteomes" id="UP000242715"/>
    </source>
</evidence>
<dbReference type="SUPFAM" id="SSF53098">
    <property type="entry name" value="Ribonuclease H-like"/>
    <property type="match status" value="1"/>
</dbReference>
<dbReference type="InterPro" id="IPR012337">
    <property type="entry name" value="RNaseH-like_sf"/>
</dbReference>
<feature type="non-terminal residue" evidence="2">
    <location>
        <position position="1"/>
    </location>
</feature>
<dbReference type="InterPro" id="IPR002156">
    <property type="entry name" value="RNaseH_domain"/>
</dbReference>
<accession>A0A1B5Z9R9</accession>
<name>A0A1B5Z9R9_TRISU</name>
<reference evidence="3" key="1">
    <citation type="journal article" date="2017" name="Front. Plant Sci.">
        <title>Climate Clever Clovers: New Paradigm to Reduce the Environmental Footprint of Ruminants by Breeding Low Methanogenic Forages Utilizing Haplotype Variation.</title>
        <authorList>
            <person name="Kaur P."/>
            <person name="Appels R."/>
            <person name="Bayer P.E."/>
            <person name="Keeble-Gagnere G."/>
            <person name="Wang J."/>
            <person name="Hirakawa H."/>
            <person name="Shirasawa K."/>
            <person name="Vercoe P."/>
            <person name="Stefanova K."/>
            <person name="Durmic Z."/>
            <person name="Nichols P."/>
            <person name="Revell C."/>
            <person name="Isobe S.N."/>
            <person name="Edwards D."/>
            <person name="Erskine W."/>
        </authorList>
    </citation>
    <scope>NUCLEOTIDE SEQUENCE [LARGE SCALE GENOMIC DNA]</scope>
    <source>
        <strain evidence="3">cv. Daliak</strain>
    </source>
</reference>
<dbReference type="Gene3D" id="3.30.420.10">
    <property type="entry name" value="Ribonuclease H-like superfamily/Ribonuclease H"/>
    <property type="match status" value="1"/>
</dbReference>
<dbReference type="InterPro" id="IPR044730">
    <property type="entry name" value="RNase_H-like_dom_plant"/>
</dbReference>
<dbReference type="InterPro" id="IPR053151">
    <property type="entry name" value="RNase_H-like"/>
</dbReference>
<evidence type="ECO:0000313" key="2">
    <source>
        <dbReference type="EMBL" id="GAU10853.1"/>
    </source>
</evidence>
<dbReference type="EMBL" id="BCLP01053489">
    <property type="protein sequence ID" value="GAU10853.1"/>
    <property type="molecule type" value="Genomic_DNA"/>
</dbReference>
<dbReference type="PANTHER" id="PTHR47723">
    <property type="entry name" value="OS05G0353850 PROTEIN"/>
    <property type="match status" value="1"/>
</dbReference>
<protein>
    <recommendedName>
        <fullName evidence="1">RNase H type-1 domain-containing protein</fullName>
    </recommendedName>
</protein>
<dbReference type="GO" id="GO:0003676">
    <property type="term" value="F:nucleic acid binding"/>
    <property type="evidence" value="ECO:0007669"/>
    <property type="project" value="InterPro"/>
</dbReference>
<dbReference type="Proteomes" id="UP000242715">
    <property type="component" value="Unassembled WGS sequence"/>
</dbReference>
<dbReference type="PANTHER" id="PTHR47723:SF23">
    <property type="entry name" value="REVERSE TRANSCRIPTASE-LIKE PROTEIN"/>
    <property type="match status" value="1"/>
</dbReference>
<dbReference type="OrthoDB" id="1938131at2759"/>
<feature type="domain" description="RNase H type-1" evidence="1">
    <location>
        <begin position="16"/>
        <end position="136"/>
    </location>
</feature>
<gene>
    <name evidence="2" type="ORF">TSUD_425370</name>
</gene>
<comment type="caution">
    <text evidence="2">The sequence shown here is derived from an EMBL/GenBank/DDBJ whole genome shotgun (WGS) entry which is preliminary data.</text>
</comment>
<dbReference type="AlphaFoldDB" id="A0A1B5Z9R9"/>
<proteinExistence type="predicted"/>
<dbReference type="CDD" id="cd06222">
    <property type="entry name" value="RNase_H_like"/>
    <property type="match status" value="1"/>
</dbReference>
<organism evidence="2 3">
    <name type="scientific">Trifolium subterraneum</name>
    <name type="common">Subterranean clover</name>
    <dbReference type="NCBI Taxonomy" id="3900"/>
    <lineage>
        <taxon>Eukaryota</taxon>
        <taxon>Viridiplantae</taxon>
        <taxon>Streptophyta</taxon>
        <taxon>Embryophyta</taxon>
        <taxon>Tracheophyta</taxon>
        <taxon>Spermatophyta</taxon>
        <taxon>Magnoliopsida</taxon>
        <taxon>eudicotyledons</taxon>
        <taxon>Gunneridae</taxon>
        <taxon>Pentapetalae</taxon>
        <taxon>rosids</taxon>
        <taxon>fabids</taxon>
        <taxon>Fabales</taxon>
        <taxon>Fabaceae</taxon>
        <taxon>Papilionoideae</taxon>
        <taxon>50 kb inversion clade</taxon>
        <taxon>NPAAA clade</taxon>
        <taxon>Hologalegina</taxon>
        <taxon>IRL clade</taxon>
        <taxon>Trifolieae</taxon>
        <taxon>Trifolium</taxon>
    </lineage>
</organism>
<sequence length="172" mass="19335">REIIWQPPLLNWIKCNIDGASSGNLGNASCGGVFRDHNADFVYAFADPLGFASSYFAELCGAMRAIEIAYEKNWLNIWLETDSSLVVAAFKNPTKPVAWPLRNRWRNVLFMMNSMNCFVTHIYREGNKVADLIANHGLTLSSFISWNTAPLFIADCLFSNKLGMPNFRLCSS</sequence>